<dbReference type="EMBL" id="MPDP01000260">
    <property type="protein sequence ID" value="KAK1466244.1"/>
    <property type="molecule type" value="Genomic_DNA"/>
</dbReference>
<sequence>MSPSSTAANSGEDRSRGPPRCVPAPDVGPQGSMEVASISCFLQISETKDLLIPLLVIACAVTYVRCM</sequence>
<evidence type="ECO:0000313" key="3">
    <source>
        <dbReference type="Proteomes" id="UP001239213"/>
    </source>
</evidence>
<name>A0AAI9V217_9PEZI</name>
<proteinExistence type="predicted"/>
<dbReference type="AlphaFoldDB" id="A0AAI9V217"/>
<evidence type="ECO:0000256" key="1">
    <source>
        <dbReference type="SAM" id="MobiDB-lite"/>
    </source>
</evidence>
<reference evidence="2" key="1">
    <citation type="submission" date="2016-11" db="EMBL/GenBank/DDBJ databases">
        <title>The genome sequence of Colletotrichum cuscutae.</title>
        <authorList>
            <person name="Baroncelli R."/>
        </authorList>
    </citation>
    <scope>NUCLEOTIDE SEQUENCE</scope>
    <source>
        <strain evidence="2">IMI 304802</strain>
    </source>
</reference>
<organism evidence="2 3">
    <name type="scientific">Colletotrichum cuscutae</name>
    <dbReference type="NCBI Taxonomy" id="1209917"/>
    <lineage>
        <taxon>Eukaryota</taxon>
        <taxon>Fungi</taxon>
        <taxon>Dikarya</taxon>
        <taxon>Ascomycota</taxon>
        <taxon>Pezizomycotina</taxon>
        <taxon>Sordariomycetes</taxon>
        <taxon>Hypocreomycetidae</taxon>
        <taxon>Glomerellales</taxon>
        <taxon>Glomerellaceae</taxon>
        <taxon>Colletotrichum</taxon>
        <taxon>Colletotrichum acutatum species complex</taxon>
    </lineage>
</organism>
<protein>
    <submittedName>
        <fullName evidence="2">Uncharacterized protein</fullName>
    </submittedName>
</protein>
<dbReference type="Proteomes" id="UP001239213">
    <property type="component" value="Unassembled WGS sequence"/>
</dbReference>
<keyword evidence="3" id="KW-1185">Reference proteome</keyword>
<accession>A0AAI9V217</accession>
<gene>
    <name evidence="2" type="ORF">CCUS01_01093</name>
</gene>
<evidence type="ECO:0000313" key="2">
    <source>
        <dbReference type="EMBL" id="KAK1466244.1"/>
    </source>
</evidence>
<comment type="caution">
    <text evidence="2">The sequence shown here is derived from an EMBL/GenBank/DDBJ whole genome shotgun (WGS) entry which is preliminary data.</text>
</comment>
<feature type="region of interest" description="Disordered" evidence="1">
    <location>
        <begin position="1"/>
        <end position="28"/>
    </location>
</feature>